<dbReference type="RefSeq" id="WP_357977417.1">
    <property type="nucleotide sequence ID" value="NZ_JBFAIH010000005.1"/>
</dbReference>
<evidence type="ECO:0000313" key="4">
    <source>
        <dbReference type="Proteomes" id="UP001551658"/>
    </source>
</evidence>
<protein>
    <recommendedName>
        <fullName evidence="5">Mce-associated membrane protein</fullName>
    </recommendedName>
</protein>
<dbReference type="Proteomes" id="UP001551658">
    <property type="component" value="Unassembled WGS sequence"/>
</dbReference>
<evidence type="ECO:0000256" key="2">
    <source>
        <dbReference type="SAM" id="Phobius"/>
    </source>
</evidence>
<proteinExistence type="predicted"/>
<feature type="region of interest" description="Disordered" evidence="1">
    <location>
        <begin position="180"/>
        <end position="208"/>
    </location>
</feature>
<gene>
    <name evidence="3" type="ORF">AB0H72_11830</name>
</gene>
<evidence type="ECO:0000256" key="1">
    <source>
        <dbReference type="SAM" id="MobiDB-lite"/>
    </source>
</evidence>
<keyword evidence="2" id="KW-1133">Transmembrane helix</keyword>
<evidence type="ECO:0008006" key="5">
    <source>
        <dbReference type="Google" id="ProtNLM"/>
    </source>
</evidence>
<keyword evidence="4" id="KW-1185">Reference proteome</keyword>
<keyword evidence="2" id="KW-0472">Membrane</keyword>
<name>A0ABV3F6Q6_9NOCA</name>
<feature type="transmembrane region" description="Helical" evidence="2">
    <location>
        <begin position="20"/>
        <end position="41"/>
    </location>
</feature>
<accession>A0ABV3F6Q6</accession>
<dbReference type="EMBL" id="JBFAIH010000005">
    <property type="protein sequence ID" value="MEV0363384.1"/>
    <property type="molecule type" value="Genomic_DNA"/>
</dbReference>
<sequence length="208" mass="21910">MVKNETAAPDTGDKSGLLPVVAAFVAGVVLVALVAAGVVYFRAFQQNRAELAAQDQSTRAACDFARATNTYDYQGDLDGFMQAMKDGATDDVVSSLEQNWDVLRQLLTESKVKSWVDEATCGFQSGDDESAKVLVNIGLMKTNSVTPEPKRQDIAVTASLEKDGDRWIVNQWELAMLAGIGGQGGRPAPAGPAPAAPEGGQPAPQPGN</sequence>
<comment type="caution">
    <text evidence="3">The sequence shown here is derived from an EMBL/GenBank/DDBJ whole genome shotgun (WGS) entry which is preliminary data.</text>
</comment>
<organism evidence="3 4">
    <name type="scientific">Nocardia fusca</name>
    <dbReference type="NCBI Taxonomy" id="941183"/>
    <lineage>
        <taxon>Bacteria</taxon>
        <taxon>Bacillati</taxon>
        <taxon>Actinomycetota</taxon>
        <taxon>Actinomycetes</taxon>
        <taxon>Mycobacteriales</taxon>
        <taxon>Nocardiaceae</taxon>
        <taxon>Nocardia</taxon>
    </lineage>
</organism>
<reference evidence="3 4" key="1">
    <citation type="submission" date="2024-06" db="EMBL/GenBank/DDBJ databases">
        <title>The Natural Products Discovery Center: Release of the First 8490 Sequenced Strains for Exploring Actinobacteria Biosynthetic Diversity.</title>
        <authorList>
            <person name="Kalkreuter E."/>
            <person name="Kautsar S.A."/>
            <person name="Yang D."/>
            <person name="Bader C.D."/>
            <person name="Teijaro C.N."/>
            <person name="Fluegel L."/>
            <person name="Davis C.M."/>
            <person name="Simpson J.R."/>
            <person name="Lauterbach L."/>
            <person name="Steele A.D."/>
            <person name="Gui C."/>
            <person name="Meng S."/>
            <person name="Li G."/>
            <person name="Viehrig K."/>
            <person name="Ye F."/>
            <person name="Su P."/>
            <person name="Kiefer A.F."/>
            <person name="Nichols A."/>
            <person name="Cepeda A.J."/>
            <person name="Yan W."/>
            <person name="Fan B."/>
            <person name="Jiang Y."/>
            <person name="Adhikari A."/>
            <person name="Zheng C.-J."/>
            <person name="Schuster L."/>
            <person name="Cowan T.M."/>
            <person name="Smanski M.J."/>
            <person name="Chevrette M.G."/>
            <person name="De Carvalho L.P.S."/>
            <person name="Shen B."/>
        </authorList>
    </citation>
    <scope>NUCLEOTIDE SEQUENCE [LARGE SCALE GENOMIC DNA]</scope>
    <source>
        <strain evidence="3 4">NPDC050671</strain>
    </source>
</reference>
<keyword evidence="2" id="KW-0812">Transmembrane</keyword>
<evidence type="ECO:0000313" key="3">
    <source>
        <dbReference type="EMBL" id="MEV0363384.1"/>
    </source>
</evidence>